<feature type="compositionally biased region" description="Basic and acidic residues" evidence="1">
    <location>
        <begin position="15"/>
        <end position="38"/>
    </location>
</feature>
<feature type="compositionally biased region" description="Polar residues" evidence="1">
    <location>
        <begin position="209"/>
        <end position="218"/>
    </location>
</feature>
<dbReference type="Gene3D" id="6.10.250.2670">
    <property type="match status" value="1"/>
</dbReference>
<feature type="compositionally biased region" description="Low complexity" evidence="1">
    <location>
        <begin position="165"/>
        <end position="176"/>
    </location>
</feature>
<dbReference type="AlphaFoldDB" id="A0A091D586"/>
<dbReference type="GO" id="GO:0002151">
    <property type="term" value="F:G-quadruplex RNA binding"/>
    <property type="evidence" value="ECO:0007669"/>
    <property type="project" value="TreeGrafter"/>
</dbReference>
<dbReference type="EMBL" id="KN125568">
    <property type="protein sequence ID" value="KFO18051.1"/>
    <property type="molecule type" value="Genomic_DNA"/>
</dbReference>
<dbReference type="Pfam" id="PF05110">
    <property type="entry name" value="AF-4"/>
    <property type="match status" value="1"/>
</dbReference>
<feature type="compositionally biased region" description="Polar residues" evidence="1">
    <location>
        <begin position="177"/>
        <end position="186"/>
    </location>
</feature>
<name>A0A091D586_FUKDA</name>
<dbReference type="GO" id="GO:0016607">
    <property type="term" value="C:nuclear speck"/>
    <property type="evidence" value="ECO:0007669"/>
    <property type="project" value="TreeGrafter"/>
</dbReference>
<feature type="region of interest" description="Disordered" evidence="1">
    <location>
        <begin position="1"/>
        <end position="49"/>
    </location>
</feature>
<dbReference type="Proteomes" id="UP000028990">
    <property type="component" value="Unassembled WGS sequence"/>
</dbReference>
<feature type="region of interest" description="Disordered" evidence="1">
    <location>
        <begin position="204"/>
        <end position="226"/>
    </location>
</feature>
<evidence type="ECO:0000256" key="1">
    <source>
        <dbReference type="SAM" id="MobiDB-lite"/>
    </source>
</evidence>
<dbReference type="InterPro" id="IPR007797">
    <property type="entry name" value="AF4/FMR2"/>
</dbReference>
<feature type="region of interest" description="Disordered" evidence="1">
    <location>
        <begin position="96"/>
        <end position="186"/>
    </location>
</feature>
<evidence type="ECO:0000313" key="2">
    <source>
        <dbReference type="EMBL" id="KFO18051.1"/>
    </source>
</evidence>
<organism evidence="2 3">
    <name type="scientific">Fukomys damarensis</name>
    <name type="common">Damaraland mole rat</name>
    <name type="synonym">Cryptomys damarensis</name>
    <dbReference type="NCBI Taxonomy" id="885580"/>
    <lineage>
        <taxon>Eukaryota</taxon>
        <taxon>Metazoa</taxon>
        <taxon>Chordata</taxon>
        <taxon>Craniata</taxon>
        <taxon>Vertebrata</taxon>
        <taxon>Euteleostomi</taxon>
        <taxon>Mammalia</taxon>
        <taxon>Eutheria</taxon>
        <taxon>Euarchontoglires</taxon>
        <taxon>Glires</taxon>
        <taxon>Rodentia</taxon>
        <taxon>Hystricomorpha</taxon>
        <taxon>Bathyergidae</taxon>
        <taxon>Fukomys</taxon>
    </lineage>
</organism>
<gene>
    <name evidence="2" type="ORF">H920_20564</name>
</gene>
<dbReference type="GO" id="GO:0043484">
    <property type="term" value="P:regulation of RNA splicing"/>
    <property type="evidence" value="ECO:0007669"/>
    <property type="project" value="TreeGrafter"/>
</dbReference>
<sequence>MLRPEPDGSASGKEAWAKSHYEQDRSALKKREWERRNQEVQQEDDLFSSGFDLFGEPYKTNKGDALANRVQNTLGNYDEMKDLLTNHSNQNHLVGIPKNSVPQTPVNKNEPSFFPEQKNRMIPPHQDNTHPSAPMPPPSVVILNSTLIHSNRKSKPEWSRDSHNSSTALASQASSQPNKMQSFTQDQPQARLEDFFVYPAEQPQIGTAEESNPSSKGDSNPKAGGEDAFKEIFQSNSPAESEFTVQAPGSPLVASSLLAPSSGLAVQNFPPGLYCKTNMGQQKPTAYVRPMDGQDQAPDISPTLKPSIEFESSFGNLSFGSLLDGKPSAASSKTKLPKFTILQTSELLPECPRTLPSGHMRCTNILSTSDANILFTFQEDLAGRAVYTKSKTDVQSKYEIKMLPKDAGFFSAGLTARLMESLFESMGPRCQQAQTT</sequence>
<reference evidence="2 3" key="1">
    <citation type="submission" date="2013-11" db="EMBL/GenBank/DDBJ databases">
        <title>The Damaraland mole rat (Fukomys damarensis) genome and evolution of African mole rats.</title>
        <authorList>
            <person name="Gladyshev V.N."/>
            <person name="Fang X."/>
        </authorList>
    </citation>
    <scope>NUCLEOTIDE SEQUENCE [LARGE SCALE GENOMIC DNA]</scope>
    <source>
        <tissue evidence="2">Liver</tissue>
    </source>
</reference>
<feature type="compositionally biased region" description="Basic and acidic residues" evidence="1">
    <location>
        <begin position="154"/>
        <end position="163"/>
    </location>
</feature>
<keyword evidence="3" id="KW-1185">Reference proteome</keyword>
<evidence type="ECO:0000313" key="3">
    <source>
        <dbReference type="Proteomes" id="UP000028990"/>
    </source>
</evidence>
<dbReference type="PANTHER" id="PTHR10528:SF18">
    <property type="entry name" value="AF4_FMR2 FAMILY MEMBER 2"/>
    <property type="match status" value="1"/>
</dbReference>
<dbReference type="PANTHER" id="PTHR10528">
    <property type="entry name" value="AF4/FMR2 FAMILY MEMBER"/>
    <property type="match status" value="1"/>
</dbReference>
<accession>A0A091D586</accession>
<proteinExistence type="predicted"/>
<feature type="compositionally biased region" description="Polar residues" evidence="1">
    <location>
        <begin position="100"/>
        <end position="110"/>
    </location>
</feature>
<protein>
    <submittedName>
        <fullName evidence="2">AF4/FMR2 family member 2</fullName>
    </submittedName>
</protein>